<accession>A0AA87K4E8</accession>
<dbReference type="Proteomes" id="UP000004014">
    <property type="component" value="Unassembled WGS sequence"/>
</dbReference>
<gene>
    <name evidence="1" type="ORF">SSUR61_0643</name>
</gene>
<evidence type="ECO:0000313" key="2">
    <source>
        <dbReference type="Proteomes" id="UP000004014"/>
    </source>
</evidence>
<comment type="caution">
    <text evidence="1">The sequence shown here is derived from an EMBL/GenBank/DDBJ whole genome shotgun (WGS) entry which is preliminary data.</text>
</comment>
<name>A0AA87K4E8_STRSU</name>
<sequence>MNDYKAKQELITLSEEIHQHTFWGLIPETAKWGCTELGAYLPVISLPAFISSLTVKNGVMSYAVTCFEQFTKHTEIYEINATLWEFMVKLQAVIDSKTEKEFCRNLLEILHTEVYFTKEWDD</sequence>
<evidence type="ECO:0000313" key="1">
    <source>
        <dbReference type="EMBL" id="EHC03391.1"/>
    </source>
</evidence>
<protein>
    <submittedName>
        <fullName evidence="1">Uncharacterized protein</fullName>
    </submittedName>
</protein>
<organism evidence="1 2">
    <name type="scientific">Streptococcus suis R61</name>
    <dbReference type="NCBI Taxonomy" id="996306"/>
    <lineage>
        <taxon>Bacteria</taxon>
        <taxon>Bacillati</taxon>
        <taxon>Bacillota</taxon>
        <taxon>Bacilli</taxon>
        <taxon>Lactobacillales</taxon>
        <taxon>Streptococcaceae</taxon>
        <taxon>Streptococcus</taxon>
    </lineage>
</organism>
<proteinExistence type="predicted"/>
<dbReference type="EMBL" id="AEYY01000017">
    <property type="protein sequence ID" value="EHC03391.1"/>
    <property type="molecule type" value="Genomic_DNA"/>
</dbReference>
<reference evidence="1 2" key="1">
    <citation type="submission" date="2011-03" db="EMBL/GenBank/DDBJ databases">
        <title>Deep-sequencing identification of multiple resistance mechanism for the high antibiotic-resistance strain Streptococcus suis R61.</title>
        <authorList>
            <person name="Hu P."/>
            <person name="Yang M."/>
            <person name="Jin M."/>
            <person name="Xiao J."/>
        </authorList>
    </citation>
    <scope>NUCLEOTIDE SEQUENCE [LARGE SCALE GENOMIC DNA]</scope>
    <source>
        <strain evidence="1 2">R61</strain>
    </source>
</reference>
<dbReference type="AlphaFoldDB" id="A0AA87K4E8"/>
<dbReference type="RefSeq" id="WP_002940563.1">
    <property type="nucleotide sequence ID" value="NZ_AEYY01000017.1"/>
</dbReference>